<keyword evidence="8 9" id="KW-0131">Cell cycle</keyword>
<keyword evidence="4 9" id="KW-0132">Cell division</keyword>
<evidence type="ECO:0000256" key="4">
    <source>
        <dbReference type="ARBA" id="ARBA00022618"/>
    </source>
</evidence>
<evidence type="ECO:0000256" key="7">
    <source>
        <dbReference type="ARBA" id="ARBA00023136"/>
    </source>
</evidence>
<dbReference type="OrthoDB" id="9783091at2"/>
<keyword evidence="2 9" id="KW-1003">Cell membrane</keyword>
<evidence type="ECO:0000256" key="2">
    <source>
        <dbReference type="ARBA" id="ARBA00022475"/>
    </source>
</evidence>
<dbReference type="GO" id="GO:0090529">
    <property type="term" value="P:cell septum assembly"/>
    <property type="evidence" value="ECO:0007669"/>
    <property type="project" value="InterPro"/>
</dbReference>
<keyword evidence="6 9" id="KW-1133">Transmembrane helix</keyword>
<dbReference type="InterPro" id="IPR026579">
    <property type="entry name" value="FtsQ"/>
</dbReference>
<dbReference type="PANTHER" id="PTHR35851:SF1">
    <property type="entry name" value="CELL DIVISION PROTEIN FTSQ"/>
    <property type="match status" value="1"/>
</dbReference>
<sequence length="292" mass="33072">MQPVSAPKKADPAPSRWAYRFERLMLTPLFRLTLRVALPFAVTFGGATLWFADQDRRDDFNLMVYDLRSSVVQREEFMVKLMAVDGATDGVAEDIREVLPLDFPVSSFDLDLDRMRETIVGLDAVQSAQVRIRSGGVLQIDVVERVPVVVWRGRSELELIDREGVLVRPIGSRLDYPHLPVMAGAGADLHVEEAMTLISSLGPLMDRFRGLERIGERRWDVVLDRSQRIMLPETGAVRALERVIAMDRAVEMLDRDVVAVDMRLPQRPTLRITDGAVKELWRIRAIEVGDNK</sequence>
<evidence type="ECO:0000256" key="6">
    <source>
        <dbReference type="ARBA" id="ARBA00022989"/>
    </source>
</evidence>
<protein>
    <recommendedName>
        <fullName evidence="9">Cell division protein FtsQ</fullName>
    </recommendedName>
</protein>
<dbReference type="PROSITE" id="PS51779">
    <property type="entry name" value="POTRA"/>
    <property type="match status" value="1"/>
</dbReference>
<reference evidence="12" key="1">
    <citation type="submission" date="2018-03" db="EMBL/GenBank/DDBJ databases">
        <authorList>
            <person name="Rodrigo-Torres L."/>
            <person name="Arahal R. D."/>
            <person name="Lucena T."/>
        </authorList>
    </citation>
    <scope>NUCLEOTIDE SEQUENCE [LARGE SCALE GENOMIC DNA]</scope>
    <source>
        <strain evidence="12">CECT 8871</strain>
    </source>
</reference>
<evidence type="ECO:0000256" key="5">
    <source>
        <dbReference type="ARBA" id="ARBA00022692"/>
    </source>
</evidence>
<dbReference type="Gene3D" id="3.40.50.11690">
    <property type="entry name" value="Cell division protein FtsQ/DivIB"/>
    <property type="match status" value="1"/>
</dbReference>
<dbReference type="Proteomes" id="UP000244904">
    <property type="component" value="Unassembled WGS sequence"/>
</dbReference>
<gene>
    <name evidence="9 11" type="primary">ftsQ</name>
    <name evidence="11" type="ORF">PRI8871_02430</name>
</gene>
<dbReference type="PANTHER" id="PTHR35851">
    <property type="entry name" value="CELL DIVISION PROTEIN FTSQ"/>
    <property type="match status" value="1"/>
</dbReference>
<evidence type="ECO:0000313" key="11">
    <source>
        <dbReference type="EMBL" id="SPF80620.1"/>
    </source>
</evidence>
<evidence type="ECO:0000256" key="8">
    <source>
        <dbReference type="ARBA" id="ARBA00023306"/>
    </source>
</evidence>
<keyword evidence="12" id="KW-1185">Reference proteome</keyword>
<evidence type="ECO:0000313" key="12">
    <source>
        <dbReference type="Proteomes" id="UP000244904"/>
    </source>
</evidence>
<evidence type="ECO:0000256" key="9">
    <source>
        <dbReference type="HAMAP-Rule" id="MF_00911"/>
    </source>
</evidence>
<keyword evidence="5 9" id="KW-0812">Transmembrane</keyword>
<accession>A0A2R8AX89</accession>
<dbReference type="InterPro" id="IPR045335">
    <property type="entry name" value="FtsQ_C_sf"/>
</dbReference>
<evidence type="ECO:0000259" key="10">
    <source>
        <dbReference type="PROSITE" id="PS51779"/>
    </source>
</evidence>
<dbReference type="AlphaFoldDB" id="A0A2R8AX89"/>
<dbReference type="GO" id="GO:0043093">
    <property type="term" value="P:FtsZ-dependent cytokinesis"/>
    <property type="evidence" value="ECO:0007669"/>
    <property type="project" value="UniProtKB-UniRule"/>
</dbReference>
<keyword evidence="3 9" id="KW-0997">Cell inner membrane</keyword>
<evidence type="ECO:0000256" key="1">
    <source>
        <dbReference type="ARBA" id="ARBA00004370"/>
    </source>
</evidence>
<feature type="domain" description="POTRA" evidence="10">
    <location>
        <begin position="77"/>
        <end position="145"/>
    </location>
</feature>
<dbReference type="InterPro" id="IPR034746">
    <property type="entry name" value="POTRA"/>
</dbReference>
<keyword evidence="7 9" id="KW-0472">Membrane</keyword>
<name>A0A2R8AX89_9RHOB</name>
<dbReference type="RefSeq" id="WP_108886462.1">
    <property type="nucleotide sequence ID" value="NZ_OMOJ01000004.1"/>
</dbReference>
<dbReference type="HAMAP" id="MF_00911">
    <property type="entry name" value="FtsQ_subfam"/>
    <property type="match status" value="1"/>
</dbReference>
<dbReference type="EMBL" id="OMOJ01000004">
    <property type="protein sequence ID" value="SPF80620.1"/>
    <property type="molecule type" value="Genomic_DNA"/>
</dbReference>
<comment type="subcellular location">
    <subcellularLocation>
        <location evidence="9">Cell inner membrane</location>
        <topology evidence="9">Single-pass type II membrane protein</topology>
    </subcellularLocation>
    <subcellularLocation>
        <location evidence="1">Membrane</location>
    </subcellularLocation>
    <text evidence="9">Localizes to the division septum.</text>
</comment>
<comment type="similarity">
    <text evidence="9">Belongs to the FtsQ/DivIB family. FtsQ subfamily.</text>
</comment>
<comment type="function">
    <text evidence="9">Essential cell division protein.</text>
</comment>
<dbReference type="GO" id="GO:0032153">
    <property type="term" value="C:cell division site"/>
    <property type="evidence" value="ECO:0007669"/>
    <property type="project" value="UniProtKB-UniRule"/>
</dbReference>
<organism evidence="11 12">
    <name type="scientific">Pseudoprimorskyibacter insulae</name>
    <dbReference type="NCBI Taxonomy" id="1695997"/>
    <lineage>
        <taxon>Bacteria</taxon>
        <taxon>Pseudomonadati</taxon>
        <taxon>Pseudomonadota</taxon>
        <taxon>Alphaproteobacteria</taxon>
        <taxon>Rhodobacterales</taxon>
        <taxon>Paracoccaceae</taxon>
        <taxon>Pseudoprimorskyibacter</taxon>
    </lineage>
</organism>
<dbReference type="InterPro" id="IPR005548">
    <property type="entry name" value="Cell_div_FtsQ/DivIB_C"/>
</dbReference>
<dbReference type="GO" id="GO:0005886">
    <property type="term" value="C:plasma membrane"/>
    <property type="evidence" value="ECO:0007669"/>
    <property type="project" value="UniProtKB-SubCell"/>
</dbReference>
<evidence type="ECO:0000256" key="3">
    <source>
        <dbReference type="ARBA" id="ARBA00022519"/>
    </source>
</evidence>
<proteinExistence type="inferred from homology"/>
<dbReference type="Pfam" id="PF03799">
    <property type="entry name" value="FtsQ_DivIB_C"/>
    <property type="match status" value="1"/>
</dbReference>